<accession>A0ABU1US84</accession>
<dbReference type="Proteomes" id="UP001253595">
    <property type="component" value="Unassembled WGS sequence"/>
</dbReference>
<evidence type="ECO:0000259" key="1">
    <source>
        <dbReference type="PROSITE" id="PS50883"/>
    </source>
</evidence>
<dbReference type="PANTHER" id="PTHR33121">
    <property type="entry name" value="CYCLIC DI-GMP PHOSPHODIESTERASE PDEF"/>
    <property type="match status" value="1"/>
</dbReference>
<proteinExistence type="predicted"/>
<dbReference type="PROSITE" id="PS50883">
    <property type="entry name" value="EAL"/>
    <property type="match status" value="1"/>
</dbReference>
<dbReference type="InterPro" id="IPR050706">
    <property type="entry name" value="Cyclic-di-GMP_PDE-like"/>
</dbReference>
<dbReference type="Gene3D" id="3.20.20.450">
    <property type="entry name" value="EAL domain"/>
    <property type="match status" value="1"/>
</dbReference>
<reference evidence="2 3" key="1">
    <citation type="submission" date="2023-07" db="EMBL/GenBank/DDBJ databases">
        <title>Sorghum-associated microbial communities from plants grown in Nebraska, USA.</title>
        <authorList>
            <person name="Schachtman D."/>
        </authorList>
    </citation>
    <scope>NUCLEOTIDE SEQUENCE [LARGE SCALE GENOMIC DNA]</scope>
    <source>
        <strain evidence="2 3">BE190</strain>
    </source>
</reference>
<evidence type="ECO:0000313" key="2">
    <source>
        <dbReference type="EMBL" id="MDR7088046.1"/>
    </source>
</evidence>
<dbReference type="PANTHER" id="PTHR33121:SF15">
    <property type="entry name" value="BLUE LIGHT- AND TEMPERATURE-REGULATED ANTIREPRESSOR BLUF"/>
    <property type="match status" value="1"/>
</dbReference>
<dbReference type="InterPro" id="IPR035919">
    <property type="entry name" value="EAL_sf"/>
</dbReference>
<dbReference type="Pfam" id="PF00563">
    <property type="entry name" value="EAL"/>
    <property type="match status" value="1"/>
</dbReference>
<gene>
    <name evidence="2" type="ORF">J2X05_000049</name>
</gene>
<sequence>MTDQKQCRPTGCEECTNGEGLDFEFTMAFQPIVNAHTRSIYAHEALVRGLNNEGAGTIFAHVNDANRYRFDQACRTTAIKLAAELGMQSLLSINFMPNAVYRPELCIRTTLAAAEKYGFPIEQIIFEITESEKVDDLAHLRNIVDYYRQRGFKTAIDDFGAGYAGLNLLAEIQTDIMKLDMALLRDIDKRRSSQIIVRGIIQVCNELGMTVVAEGIETYEEFAALQDMGVELFQGYYFARPAFQSLATITEECFLAR</sequence>
<protein>
    <submittedName>
        <fullName evidence="2">EAL domain-containing protein (Putative c-di-GMP-specific phosphodiesterase class I)</fullName>
    </submittedName>
</protein>
<organism evidence="2 3">
    <name type="scientific">Cellvibrio fibrivorans</name>
    <dbReference type="NCBI Taxonomy" id="126350"/>
    <lineage>
        <taxon>Bacteria</taxon>
        <taxon>Pseudomonadati</taxon>
        <taxon>Pseudomonadota</taxon>
        <taxon>Gammaproteobacteria</taxon>
        <taxon>Cellvibrionales</taxon>
        <taxon>Cellvibrionaceae</taxon>
        <taxon>Cellvibrio</taxon>
    </lineage>
</organism>
<dbReference type="InterPro" id="IPR001633">
    <property type="entry name" value="EAL_dom"/>
</dbReference>
<name>A0ABU1US84_9GAMM</name>
<comment type="caution">
    <text evidence="2">The sequence shown here is derived from an EMBL/GenBank/DDBJ whole genome shotgun (WGS) entry which is preliminary data.</text>
</comment>
<dbReference type="SMART" id="SM00052">
    <property type="entry name" value="EAL"/>
    <property type="match status" value="1"/>
</dbReference>
<feature type="domain" description="EAL" evidence="1">
    <location>
        <begin position="8"/>
        <end position="255"/>
    </location>
</feature>
<evidence type="ECO:0000313" key="3">
    <source>
        <dbReference type="Proteomes" id="UP001253595"/>
    </source>
</evidence>
<dbReference type="RefSeq" id="WP_310067181.1">
    <property type="nucleotide sequence ID" value="NZ_JAVDVX010000001.1"/>
</dbReference>
<keyword evidence="3" id="KW-1185">Reference proteome</keyword>
<dbReference type="SUPFAM" id="SSF141868">
    <property type="entry name" value="EAL domain-like"/>
    <property type="match status" value="1"/>
</dbReference>
<dbReference type="EMBL" id="JAVDVX010000001">
    <property type="protein sequence ID" value="MDR7088046.1"/>
    <property type="molecule type" value="Genomic_DNA"/>
</dbReference>
<dbReference type="CDD" id="cd01948">
    <property type="entry name" value="EAL"/>
    <property type="match status" value="1"/>
</dbReference>